<gene>
    <name evidence="3" type="ORF">KFL_004960070</name>
</gene>
<dbReference type="AlphaFoldDB" id="A0A1Y1IKJ4"/>
<protein>
    <submittedName>
        <fullName evidence="3">Amine oxidase</fullName>
    </submittedName>
</protein>
<dbReference type="Pfam" id="PF01593">
    <property type="entry name" value="Amino_oxidase"/>
    <property type="match status" value="1"/>
</dbReference>
<dbReference type="OMA" id="MELLYYY"/>
<dbReference type="FunFam" id="3.50.50.60:FF:000395">
    <property type="entry name" value="Predicted protein"/>
    <property type="match status" value="1"/>
</dbReference>
<dbReference type="InterPro" id="IPR002937">
    <property type="entry name" value="Amino_oxidase"/>
</dbReference>
<reference evidence="3 4" key="1">
    <citation type="journal article" date="2014" name="Nat. Commun.">
        <title>Klebsormidium flaccidum genome reveals primary factors for plant terrestrial adaptation.</title>
        <authorList>
            <person name="Hori K."/>
            <person name="Maruyama F."/>
            <person name="Fujisawa T."/>
            <person name="Togashi T."/>
            <person name="Yamamoto N."/>
            <person name="Seo M."/>
            <person name="Sato S."/>
            <person name="Yamada T."/>
            <person name="Mori H."/>
            <person name="Tajima N."/>
            <person name="Moriyama T."/>
            <person name="Ikeuchi M."/>
            <person name="Watanabe M."/>
            <person name="Wada H."/>
            <person name="Kobayashi K."/>
            <person name="Saito M."/>
            <person name="Masuda T."/>
            <person name="Sasaki-Sekimoto Y."/>
            <person name="Mashiguchi K."/>
            <person name="Awai K."/>
            <person name="Shimojima M."/>
            <person name="Masuda S."/>
            <person name="Iwai M."/>
            <person name="Nobusawa T."/>
            <person name="Narise T."/>
            <person name="Kondo S."/>
            <person name="Saito H."/>
            <person name="Sato R."/>
            <person name="Murakawa M."/>
            <person name="Ihara Y."/>
            <person name="Oshima-Yamada Y."/>
            <person name="Ohtaka K."/>
            <person name="Satoh M."/>
            <person name="Sonobe K."/>
            <person name="Ishii M."/>
            <person name="Ohtani R."/>
            <person name="Kanamori-Sato M."/>
            <person name="Honoki R."/>
            <person name="Miyazaki D."/>
            <person name="Mochizuki H."/>
            <person name="Umetsu J."/>
            <person name="Higashi K."/>
            <person name="Shibata D."/>
            <person name="Kamiya Y."/>
            <person name="Sato N."/>
            <person name="Nakamura Y."/>
            <person name="Tabata S."/>
            <person name="Ida S."/>
            <person name="Kurokawa K."/>
            <person name="Ohta H."/>
        </authorList>
    </citation>
    <scope>NUCLEOTIDE SEQUENCE [LARGE SCALE GENOMIC DNA]</scope>
    <source>
        <strain evidence="3 4">NIES-2285</strain>
    </source>
</reference>
<feature type="domain" description="Amine oxidase" evidence="2">
    <location>
        <begin position="150"/>
        <end position="590"/>
    </location>
</feature>
<dbReference type="STRING" id="105231.A0A1Y1IKJ4"/>
<evidence type="ECO:0000256" key="1">
    <source>
        <dbReference type="SAM" id="MobiDB-lite"/>
    </source>
</evidence>
<dbReference type="EMBL" id="DF237445">
    <property type="protein sequence ID" value="GAQ89197.1"/>
    <property type="molecule type" value="Genomic_DNA"/>
</dbReference>
<keyword evidence="4" id="KW-1185">Reference proteome</keyword>
<dbReference type="Proteomes" id="UP000054558">
    <property type="component" value="Unassembled WGS sequence"/>
</dbReference>
<dbReference type="Gene3D" id="3.50.50.60">
    <property type="entry name" value="FAD/NAD(P)-binding domain"/>
    <property type="match status" value="1"/>
</dbReference>
<evidence type="ECO:0000259" key="2">
    <source>
        <dbReference type="Pfam" id="PF01593"/>
    </source>
</evidence>
<evidence type="ECO:0000313" key="3">
    <source>
        <dbReference type="EMBL" id="GAQ89197.1"/>
    </source>
</evidence>
<dbReference type="InterPro" id="IPR050464">
    <property type="entry name" value="Zeta_carotene_desat/Oxidored"/>
</dbReference>
<dbReference type="PANTHER" id="PTHR42923:SF24">
    <property type="entry name" value="OS04G0560500 PROTEIN"/>
    <property type="match status" value="1"/>
</dbReference>
<dbReference type="PANTHER" id="PTHR42923">
    <property type="entry name" value="PROTOPORPHYRINOGEN OXIDASE"/>
    <property type="match status" value="1"/>
</dbReference>
<organism evidence="3 4">
    <name type="scientific">Klebsormidium nitens</name>
    <name type="common">Green alga</name>
    <name type="synonym">Ulothrix nitens</name>
    <dbReference type="NCBI Taxonomy" id="105231"/>
    <lineage>
        <taxon>Eukaryota</taxon>
        <taxon>Viridiplantae</taxon>
        <taxon>Streptophyta</taxon>
        <taxon>Klebsormidiophyceae</taxon>
        <taxon>Klebsormidiales</taxon>
        <taxon>Klebsormidiaceae</taxon>
        <taxon>Klebsormidium</taxon>
    </lineage>
</organism>
<evidence type="ECO:0000313" key="4">
    <source>
        <dbReference type="Proteomes" id="UP000054558"/>
    </source>
</evidence>
<dbReference type="OrthoDB" id="2219495at2759"/>
<dbReference type="InterPro" id="IPR036188">
    <property type="entry name" value="FAD/NAD-bd_sf"/>
</dbReference>
<dbReference type="GO" id="GO:0016491">
    <property type="term" value="F:oxidoreductase activity"/>
    <property type="evidence" value="ECO:0000318"/>
    <property type="project" value="GO_Central"/>
</dbReference>
<name>A0A1Y1IKJ4_KLENI</name>
<feature type="region of interest" description="Disordered" evidence="1">
    <location>
        <begin position="87"/>
        <end position="137"/>
    </location>
</feature>
<dbReference type="SUPFAM" id="SSF51905">
    <property type="entry name" value="FAD/NAD(P)-binding domain"/>
    <property type="match status" value="1"/>
</dbReference>
<accession>A0A1Y1IKJ4</accession>
<sequence length="636" mass="69916">MQAVAAPAWNPVGVRFLHRSSQVTSGSNGAIACHTTSHHRPYAHLPSTQRFRSPRNVGNPSAQVSSCNFLSGDLQWFGCTSVQLTERSPRKNQSLRGGRHSIRASLEVGPVGDGKSLQLKESFSGGGHEAAKEGGGEEKKKVVVVGAGWAGLGAAHHLIKQGFDVTLLEAGPQPGGLVAGWKTDAGRSVEVGIHGFWYPYRNIFALTDELGLRPFTDWTKSSQYSPFGLEVESPIFQEMPRLPSPLGTFVWTQFQRLPLADRLTALPLMYAVVDFDNSDEAWSKYDKLTARELFKMYGCSERVYTDAFNPMLLVGLFAPGEQCSAAAALGMLYYFILAHQADFDVVWCRGTVGEQIFRPWVERMQNQGVRFLANKRVSDLVLNEQTGAVSGVVCGDETFDADTVVFSVGISGMQRIVAGSSVLRTRDEFLSTANLGAVDILAVRLWLDKKIPIPKPSNACFGFDSTTGWTFFDLNALHDEYRDEPGTVVEADFYHANQFLPLSDDAIVRKVQSYLATCIPEFGTASVKESAVVRVRRAVTHFSPGSYPSLMRGTTSFPNVFMSGDWIVNRHGSWSQEKAFVTGLEAANRVVELFRKGTLARIVPVEDDEPHVTALRQVNQAAKGVISRLPFANYFL</sequence>
<proteinExistence type="predicted"/>
<dbReference type="PRINTS" id="PR00419">
    <property type="entry name" value="ADXRDTASE"/>
</dbReference>